<evidence type="ECO:0000313" key="2">
    <source>
        <dbReference type="EMBL" id="OGL81067.1"/>
    </source>
</evidence>
<dbReference type="InterPro" id="IPR004183">
    <property type="entry name" value="Xdiol_dOase_suB"/>
</dbReference>
<accession>A0A1F7UTS8</accession>
<reference evidence="2 3" key="1">
    <citation type="journal article" date="2016" name="Nat. Commun.">
        <title>Thousands of microbial genomes shed light on interconnected biogeochemical processes in an aquifer system.</title>
        <authorList>
            <person name="Anantharaman K."/>
            <person name="Brown C.T."/>
            <person name="Hug L.A."/>
            <person name="Sharon I."/>
            <person name="Castelle C.J."/>
            <person name="Probst A.J."/>
            <person name="Thomas B.C."/>
            <person name="Singh A."/>
            <person name="Wilkins M.J."/>
            <person name="Karaoz U."/>
            <person name="Brodie E.L."/>
            <person name="Williams K.H."/>
            <person name="Hubbard S.S."/>
            <person name="Banfield J.F."/>
        </authorList>
    </citation>
    <scope>NUCLEOTIDE SEQUENCE [LARGE SCALE GENOMIC DNA]</scope>
</reference>
<dbReference type="NCBIfam" id="TIGR04336">
    <property type="entry name" value="AmmeMemoSam_B"/>
    <property type="match status" value="1"/>
</dbReference>
<dbReference type="Proteomes" id="UP000176897">
    <property type="component" value="Unassembled WGS sequence"/>
</dbReference>
<dbReference type="GO" id="GO:0008198">
    <property type="term" value="F:ferrous iron binding"/>
    <property type="evidence" value="ECO:0007669"/>
    <property type="project" value="InterPro"/>
</dbReference>
<dbReference type="Gene3D" id="3.40.830.10">
    <property type="entry name" value="LigB-like"/>
    <property type="match status" value="1"/>
</dbReference>
<protein>
    <submittedName>
        <fullName evidence="2">AmmeMemoRadiSam system protein B</fullName>
    </submittedName>
</protein>
<dbReference type="STRING" id="1802401.A3B21_01565"/>
<gene>
    <name evidence="2" type="ORF">A3B21_01565</name>
</gene>
<feature type="domain" description="Extradiol ring-cleavage dioxygenase class III enzyme subunit B" evidence="1">
    <location>
        <begin position="5"/>
        <end position="255"/>
    </location>
</feature>
<dbReference type="GO" id="GO:0016702">
    <property type="term" value="F:oxidoreductase activity, acting on single donors with incorporation of molecular oxygen, incorporation of two atoms of oxygen"/>
    <property type="evidence" value="ECO:0007669"/>
    <property type="project" value="UniProtKB-ARBA"/>
</dbReference>
<evidence type="ECO:0000313" key="3">
    <source>
        <dbReference type="Proteomes" id="UP000176897"/>
    </source>
</evidence>
<evidence type="ECO:0000259" key="1">
    <source>
        <dbReference type="Pfam" id="PF02900"/>
    </source>
</evidence>
<dbReference type="Pfam" id="PF02900">
    <property type="entry name" value="LigB"/>
    <property type="match status" value="1"/>
</dbReference>
<dbReference type="SUPFAM" id="SSF53213">
    <property type="entry name" value="LigB-like"/>
    <property type="match status" value="1"/>
</dbReference>
<dbReference type="EMBL" id="MGEJ01000010">
    <property type="protein sequence ID" value="OGL81067.1"/>
    <property type="molecule type" value="Genomic_DNA"/>
</dbReference>
<dbReference type="AlphaFoldDB" id="A0A1F7UTS8"/>
<organism evidence="2 3">
    <name type="scientific">Candidatus Uhrbacteria bacterium RIFCSPLOWO2_01_FULL_47_24</name>
    <dbReference type="NCBI Taxonomy" id="1802401"/>
    <lineage>
        <taxon>Bacteria</taxon>
        <taxon>Candidatus Uhriibacteriota</taxon>
    </lineage>
</organism>
<sequence>MITFAAIAPHSPILLPTIGKEHQKKLAKTLASYKMLEEDMYAAKPDAALILSPHGSILPDAFALLISPTYRANLKEFGDFSTALEFRAELTLIERIRQLRLQNEAVPVVGVTDEFCDYGVSVPLYFLAQHLPNLRIVPMSNSELPLTMHFQTGQRIGNVLQKSKNRVAVIASADLAHTLTDAAPGGFSPEGKKFDETVVQALRKNDYEKIMALDKQMIAAKACGLRVIVMLLGMLDGFNCTAEPLSYEGPFGVGYLAARFNLR</sequence>
<proteinExistence type="predicted"/>
<name>A0A1F7UTS8_9BACT</name>
<comment type="caution">
    <text evidence="2">The sequence shown here is derived from an EMBL/GenBank/DDBJ whole genome shotgun (WGS) entry which is preliminary data.</text>
</comment>
<dbReference type="CDD" id="cd07951">
    <property type="entry name" value="ED_3B_N_AMMECR1"/>
    <property type="match status" value="1"/>
</dbReference>